<name>X1CXC0_9ZZZZ</name>
<evidence type="ECO:0000313" key="1">
    <source>
        <dbReference type="EMBL" id="GAH12462.1"/>
    </source>
</evidence>
<proteinExistence type="predicted"/>
<accession>X1CXC0</accession>
<sequence>MGIGFTVDTPFKVSQYGIDSVVSIVDDILLEKLRKMYCNQYKIPYAEITDKMEDFRAKRITSYLNLINNLASKQFEEFKKLAL</sequence>
<gene>
    <name evidence="1" type="ORF">S01H4_63195</name>
</gene>
<organism evidence="1">
    <name type="scientific">marine sediment metagenome</name>
    <dbReference type="NCBI Taxonomy" id="412755"/>
    <lineage>
        <taxon>unclassified sequences</taxon>
        <taxon>metagenomes</taxon>
        <taxon>ecological metagenomes</taxon>
    </lineage>
</organism>
<comment type="caution">
    <text evidence="1">The sequence shown here is derived from an EMBL/GenBank/DDBJ whole genome shotgun (WGS) entry which is preliminary data.</text>
</comment>
<dbReference type="EMBL" id="BART01037933">
    <property type="protein sequence ID" value="GAH12462.1"/>
    <property type="molecule type" value="Genomic_DNA"/>
</dbReference>
<dbReference type="AlphaFoldDB" id="X1CXC0"/>
<feature type="non-terminal residue" evidence="1">
    <location>
        <position position="83"/>
    </location>
</feature>
<reference evidence="1" key="1">
    <citation type="journal article" date="2014" name="Front. Microbiol.">
        <title>High frequency of phylogenetically diverse reductive dehalogenase-homologous genes in deep subseafloor sedimentary metagenomes.</title>
        <authorList>
            <person name="Kawai M."/>
            <person name="Futagami T."/>
            <person name="Toyoda A."/>
            <person name="Takaki Y."/>
            <person name="Nishi S."/>
            <person name="Hori S."/>
            <person name="Arai W."/>
            <person name="Tsubouchi T."/>
            <person name="Morono Y."/>
            <person name="Uchiyama I."/>
            <person name="Ito T."/>
            <person name="Fujiyama A."/>
            <person name="Inagaki F."/>
            <person name="Takami H."/>
        </authorList>
    </citation>
    <scope>NUCLEOTIDE SEQUENCE</scope>
    <source>
        <strain evidence="1">Expedition CK06-06</strain>
    </source>
</reference>
<protein>
    <submittedName>
        <fullName evidence="1">Uncharacterized protein</fullName>
    </submittedName>
</protein>